<name>A0ABQ5YCG4_9NEIS</name>
<feature type="domain" description="Transposase IS4-like" evidence="1">
    <location>
        <begin position="4"/>
        <end position="147"/>
    </location>
</feature>
<reference evidence="3" key="1">
    <citation type="journal article" date="2019" name="Int. J. Syst. Evol. Microbiol.">
        <title>The Global Catalogue of Microorganisms (GCM) 10K type strain sequencing project: providing services to taxonomists for standard genome sequencing and annotation.</title>
        <authorList>
            <consortium name="The Broad Institute Genomics Platform"/>
            <consortium name="The Broad Institute Genome Sequencing Center for Infectious Disease"/>
            <person name="Wu L."/>
            <person name="Ma J."/>
        </authorList>
    </citation>
    <scope>NUCLEOTIDE SEQUENCE [LARGE SCALE GENOMIC DNA]</scope>
    <source>
        <strain evidence="3">NBRC 110044</strain>
    </source>
</reference>
<keyword evidence="3" id="KW-1185">Reference proteome</keyword>
<accession>A0ABQ5YCG4</accession>
<evidence type="ECO:0000259" key="1">
    <source>
        <dbReference type="Pfam" id="PF01609"/>
    </source>
</evidence>
<gene>
    <name evidence="2" type="ORF">GCM10007907_00110</name>
</gene>
<comment type="caution">
    <text evidence="2">The sequence shown here is derived from an EMBL/GenBank/DDBJ whole genome shotgun (WGS) entry which is preliminary data.</text>
</comment>
<dbReference type="InterPro" id="IPR002559">
    <property type="entry name" value="Transposase_11"/>
</dbReference>
<dbReference type="EMBL" id="BSOG01000001">
    <property type="protein sequence ID" value="GLR11221.1"/>
    <property type="molecule type" value="Genomic_DNA"/>
</dbReference>
<dbReference type="NCBIfam" id="NF033579">
    <property type="entry name" value="transpos_IS5_2"/>
    <property type="match status" value="1"/>
</dbReference>
<evidence type="ECO:0000313" key="3">
    <source>
        <dbReference type="Proteomes" id="UP001156706"/>
    </source>
</evidence>
<dbReference type="PANTHER" id="PTHR34631">
    <property type="match status" value="1"/>
</dbReference>
<dbReference type="InterPro" id="IPR053172">
    <property type="entry name" value="Tn903_transposase"/>
</dbReference>
<dbReference type="PANTHER" id="PTHR34631:SF3">
    <property type="entry name" value="ISSOD12 TRANSPOSASE TNPA_ISSOD12"/>
    <property type="match status" value="1"/>
</dbReference>
<evidence type="ECO:0000313" key="2">
    <source>
        <dbReference type="EMBL" id="GLR11221.1"/>
    </source>
</evidence>
<proteinExistence type="predicted"/>
<protein>
    <recommendedName>
        <fullName evidence="1">Transposase IS4-like domain-containing protein</fullName>
    </recommendedName>
</protein>
<sequence>MRGIDAEMLEICAIEVTGNSVGDTPVLPDLLAQIPADEAITSLVTDGAYDTKRCHRTITERGAEAIIPVRTNGRPGKVNQAGAAVRNEALRAMRRLGSAIWKRWGGYHRRSLVEAKMRCFKLLGERVKARTFEDQLAELQVRAALLNHFTQLGKPQTVGVA</sequence>
<dbReference type="InterPro" id="IPR053520">
    <property type="entry name" value="Transposase_Tn903"/>
</dbReference>
<dbReference type="Pfam" id="PF01609">
    <property type="entry name" value="DDE_Tnp_1"/>
    <property type="match status" value="1"/>
</dbReference>
<dbReference type="Proteomes" id="UP001156706">
    <property type="component" value="Unassembled WGS sequence"/>
</dbReference>
<organism evidence="2 3">
    <name type="scientific">Chitinimonas prasina</name>
    <dbReference type="NCBI Taxonomy" id="1434937"/>
    <lineage>
        <taxon>Bacteria</taxon>
        <taxon>Pseudomonadati</taxon>
        <taxon>Pseudomonadota</taxon>
        <taxon>Betaproteobacteria</taxon>
        <taxon>Neisseriales</taxon>
        <taxon>Chitinibacteraceae</taxon>
        <taxon>Chitinimonas</taxon>
    </lineage>
</organism>